<dbReference type="PANTHER" id="PTHR35802">
    <property type="entry name" value="PROTEASE SYNTHASE AND SPORULATION PROTEIN PAI 2"/>
    <property type="match status" value="1"/>
</dbReference>
<reference evidence="1 2" key="1">
    <citation type="journal article" date="2019" name="Sci. Rep.">
        <title>A multi-omics analysis of the grapevine pathogen Lasiodiplodia theobromae reveals that temperature affects the expression of virulence- and pathogenicity-related genes.</title>
        <authorList>
            <person name="Felix C."/>
            <person name="Meneses R."/>
            <person name="Goncalves M.F.M."/>
            <person name="Tilleman L."/>
            <person name="Duarte A.S."/>
            <person name="Jorrin-Novo J.V."/>
            <person name="Van de Peer Y."/>
            <person name="Deforce D."/>
            <person name="Van Nieuwerburgh F."/>
            <person name="Esteves A.C."/>
            <person name="Alves A."/>
        </authorList>
    </citation>
    <scope>NUCLEOTIDE SEQUENCE [LARGE SCALE GENOMIC DNA]</scope>
    <source>
        <strain evidence="1 2">LA-SOL3</strain>
    </source>
</reference>
<evidence type="ECO:0008006" key="3">
    <source>
        <dbReference type="Google" id="ProtNLM"/>
    </source>
</evidence>
<gene>
    <name evidence="1" type="ORF">DBV05_g6106</name>
</gene>
<dbReference type="Proteomes" id="UP000325902">
    <property type="component" value="Unassembled WGS sequence"/>
</dbReference>
<dbReference type="OrthoDB" id="2101473at2759"/>
<keyword evidence="2" id="KW-1185">Reference proteome</keyword>
<sequence>MFLPAIHAEHDLPTLHAFIRANPLGLLTTAIHSPTQAFPVLQASHLPFVLDVPDDSSSSPSDKPLGILRAHMAQANPQVKAMTETMQPAGGQPQVLEQDVLILFNGPSQHYVTPKFYTATKPTTGKVVPTWNYSAVQVYGKLKLYVDAKSDATQAFLDKQMADLSRMCEASIMEFARPWEVDDAPEAFVNMKKKAIVGIEVEITSVAGKWKMSQEMGEGDRKGVAEGFEGLGNEGMAAVVREREELMLRKKMAAAS</sequence>
<dbReference type="AlphaFoldDB" id="A0A5N5DBD7"/>
<comment type="caution">
    <text evidence="1">The sequence shown here is derived from an EMBL/GenBank/DDBJ whole genome shotgun (WGS) entry which is preliminary data.</text>
</comment>
<dbReference type="Gene3D" id="2.30.110.10">
    <property type="entry name" value="Electron Transport, Fmn-binding Protein, Chain A"/>
    <property type="match status" value="1"/>
</dbReference>
<dbReference type="PIRSF" id="PIRSF010372">
    <property type="entry name" value="PaiB"/>
    <property type="match status" value="1"/>
</dbReference>
<evidence type="ECO:0000313" key="2">
    <source>
        <dbReference type="Proteomes" id="UP000325902"/>
    </source>
</evidence>
<name>A0A5N5DBD7_9PEZI</name>
<protein>
    <recommendedName>
        <fullName evidence="3">Transcriptional regulator</fullName>
    </recommendedName>
</protein>
<dbReference type="SUPFAM" id="SSF50475">
    <property type="entry name" value="FMN-binding split barrel"/>
    <property type="match status" value="1"/>
</dbReference>
<evidence type="ECO:0000313" key="1">
    <source>
        <dbReference type="EMBL" id="KAB2575173.1"/>
    </source>
</evidence>
<dbReference type="Pfam" id="PF04299">
    <property type="entry name" value="FMN_bind_2"/>
    <property type="match status" value="1"/>
</dbReference>
<accession>A0A5N5DBD7</accession>
<dbReference type="PANTHER" id="PTHR35802:SF1">
    <property type="entry name" value="PROTEASE SYNTHASE AND SPORULATION PROTEIN PAI 2"/>
    <property type="match status" value="1"/>
</dbReference>
<dbReference type="InterPro" id="IPR012349">
    <property type="entry name" value="Split_barrel_FMN-bd"/>
</dbReference>
<dbReference type="InterPro" id="IPR007396">
    <property type="entry name" value="TR_PAI2-type"/>
</dbReference>
<proteinExistence type="predicted"/>
<organism evidence="1 2">
    <name type="scientific">Lasiodiplodia theobromae</name>
    <dbReference type="NCBI Taxonomy" id="45133"/>
    <lineage>
        <taxon>Eukaryota</taxon>
        <taxon>Fungi</taxon>
        <taxon>Dikarya</taxon>
        <taxon>Ascomycota</taxon>
        <taxon>Pezizomycotina</taxon>
        <taxon>Dothideomycetes</taxon>
        <taxon>Dothideomycetes incertae sedis</taxon>
        <taxon>Botryosphaeriales</taxon>
        <taxon>Botryosphaeriaceae</taxon>
        <taxon>Lasiodiplodia</taxon>
    </lineage>
</organism>
<dbReference type="EMBL" id="VCHE01000035">
    <property type="protein sequence ID" value="KAB2575173.1"/>
    <property type="molecule type" value="Genomic_DNA"/>
</dbReference>